<dbReference type="InterPro" id="IPR011989">
    <property type="entry name" value="ARM-like"/>
</dbReference>
<dbReference type="InterPro" id="IPR016024">
    <property type="entry name" value="ARM-type_fold"/>
</dbReference>
<dbReference type="InterPro" id="IPR057566">
    <property type="entry name" value="TPR_TTI1_N"/>
</dbReference>
<dbReference type="RefSeq" id="XP_040660812.1">
    <property type="nucleotide sequence ID" value="XM_040799929.1"/>
</dbReference>
<dbReference type="Pfam" id="PF21547">
    <property type="entry name" value="TTI1"/>
    <property type="match status" value="1"/>
</dbReference>
<dbReference type="GeneID" id="63715245"/>
<dbReference type="AlphaFoldDB" id="A0A151GWK9"/>
<sequence>MDKPPRSQDRNALFQRQLKPCCVGISQLAIRQSEAPSAPRELLDLTTQLLAILKEQTGIGSGALDEKLAEYVFFPMYHIFRQMDQYPMMLVENCVKCLQILITHGWKSQLSAKMVQQILSLLIFIIDGTPDSRNKRDVPEETVLETFRAQTALFDTIASSATASYGLTEQDTIPILGHGIAVMLDGAVDGANAEVQGEALKSLQAVNAALRDQDALASFLPGTVSSLTKILATPKRHKTAVLSGCLETTRLVLTRVLGDMRMRSILGHQGVEQNSIEGDKILSPAWLKATVHQVKLALSTTMKLRTHDAPAVKMALEKLCITLLDECRATLSNCTAMLVETAIILDCGDDSNVSAQTSLRHLAIIYPELGEDVKTTVYNWMSSLSRIMQAADEDSKRVAVHNLSKGVGLLQSLGIESSTLEDAISSALRDSIIAIMKSASHPSSPSNQLQLLDGSTLQELPGQAAFQPVILARESQKGLRFELLGLMGIIGSATQKAKLGAMMMEYVHDTPAEDQVAAMWLCFELLKAAQKHSAETEAFLDLSSFSLAERSGDSETLLDDLYGWAIQILDSHLDSDSADWRLEALSMEVAAYAAHRSGLSFRPELIDVLFPVATYLGSEKVQLQQHAMATLNSIAGSCQYASVSDLMVENVDYMVNSVSLRLNTLDISPASMQVLLMMIRLAGSRLIPFLDDVVDSVFAALDNYHGYTFFVESLFSVLKEIVDQASEAERGLLTDRERTAANHKKKAPEGKFVDLLDFLDKRKARQDRDAAEAAGEKRIQGHPETPWTSDAAGDATGVPQEPERAPSDERPPNSPTYQLLLRIATSTQHYLTSPTPKLRRSLLALLTTASSILAGDEDAFLPLVNAVWPVVIGRLYDQESYITIEACHALSGLCQAAGDFLSSRFRTEWGDGLGAWCSKVKEQASSRSTRRRPFEADPPPGRGSEVLIPIRSQGGLEGRLSTRELGGPSSSSLGLHASPVKVWEAVVKLLTSIVSYVHVEEGMFDDILLLLSEVLEENKEVREALSVINADAVWLVRYERGLVEPLPTPKVEGFTFAGLAQVPRTSD</sequence>
<dbReference type="Pfam" id="PF24173">
    <property type="entry name" value="TPR_TTI1_N"/>
    <property type="match status" value="1"/>
</dbReference>
<dbReference type="STRING" id="98403.A0A151GWK9"/>
<feature type="region of interest" description="Disordered" evidence="1">
    <location>
        <begin position="767"/>
        <end position="815"/>
    </location>
</feature>
<feature type="domain" description="TTI1 N-terminal TPR" evidence="2">
    <location>
        <begin position="17"/>
        <end position="345"/>
    </location>
</feature>
<accession>A0A151GWK9</accession>
<evidence type="ECO:0000256" key="1">
    <source>
        <dbReference type="SAM" id="MobiDB-lite"/>
    </source>
</evidence>
<proteinExistence type="predicted"/>
<dbReference type="InterPro" id="IPR049362">
    <property type="entry name" value="TTI1_rpt"/>
</dbReference>
<feature type="compositionally biased region" description="Basic and acidic residues" evidence="1">
    <location>
        <begin position="767"/>
        <end position="781"/>
    </location>
</feature>
<dbReference type="GO" id="GO:0005737">
    <property type="term" value="C:cytoplasm"/>
    <property type="evidence" value="ECO:0007669"/>
    <property type="project" value="TreeGrafter"/>
</dbReference>
<evidence type="ECO:0000313" key="4">
    <source>
        <dbReference type="EMBL" id="KYK61460.1"/>
    </source>
</evidence>
<dbReference type="InterPro" id="IPR052587">
    <property type="entry name" value="TELO2-interacting_protein_1"/>
</dbReference>
<name>A0A151GWK9_DRECN</name>
<dbReference type="InParanoid" id="A0A151GWK9"/>
<evidence type="ECO:0000259" key="2">
    <source>
        <dbReference type="Pfam" id="PF24173"/>
    </source>
</evidence>
<evidence type="ECO:0000313" key="5">
    <source>
        <dbReference type="Proteomes" id="UP000076580"/>
    </source>
</evidence>
<dbReference type="Gene3D" id="1.25.10.10">
    <property type="entry name" value="Leucine-rich Repeat Variant"/>
    <property type="match status" value="1"/>
</dbReference>
<dbReference type="EMBL" id="LAYC01000001">
    <property type="protein sequence ID" value="KYK61460.1"/>
    <property type="molecule type" value="Genomic_DNA"/>
</dbReference>
<feature type="domain" description="TTI1 C-terminal TPR" evidence="3">
    <location>
        <begin position="718"/>
        <end position="907"/>
    </location>
</feature>
<dbReference type="PANTHER" id="PTHR18460:SF3">
    <property type="entry name" value="TELO2-INTERACTING PROTEIN 1 HOMOLOG"/>
    <property type="match status" value="1"/>
</dbReference>
<dbReference type="PIRSF" id="PIRSF005250">
    <property type="entry name" value="UCP005250"/>
    <property type="match status" value="1"/>
</dbReference>
<dbReference type="PANTHER" id="PTHR18460">
    <property type="entry name" value="TEL2 INTERACTING PROTEIN 1 TTI1 FAMILY MEMBER"/>
    <property type="match status" value="1"/>
</dbReference>
<feature type="compositionally biased region" description="Basic and acidic residues" evidence="1">
    <location>
        <begin position="801"/>
        <end position="811"/>
    </location>
</feature>
<gene>
    <name evidence="4" type="ORF">DCS_02602</name>
</gene>
<organism evidence="4 5">
    <name type="scientific">Drechmeria coniospora</name>
    <name type="common">Nematophagous fungus</name>
    <name type="synonym">Meria coniospora</name>
    <dbReference type="NCBI Taxonomy" id="98403"/>
    <lineage>
        <taxon>Eukaryota</taxon>
        <taxon>Fungi</taxon>
        <taxon>Dikarya</taxon>
        <taxon>Ascomycota</taxon>
        <taxon>Pezizomycotina</taxon>
        <taxon>Sordariomycetes</taxon>
        <taxon>Hypocreomycetidae</taxon>
        <taxon>Hypocreales</taxon>
        <taxon>Ophiocordycipitaceae</taxon>
        <taxon>Drechmeria</taxon>
    </lineage>
</organism>
<reference evidence="4 5" key="1">
    <citation type="journal article" date="2016" name="Sci. Rep.">
        <title>Insights into Adaptations to a Near-Obligate Nematode Endoparasitic Lifestyle from the Finished Genome of Drechmeria coniospora.</title>
        <authorList>
            <person name="Zhang L."/>
            <person name="Zhou Z."/>
            <person name="Guo Q."/>
            <person name="Fokkens L."/>
            <person name="Miskei M."/>
            <person name="Pocsi I."/>
            <person name="Zhang W."/>
            <person name="Chen M."/>
            <person name="Wang L."/>
            <person name="Sun Y."/>
            <person name="Donzelli B.G."/>
            <person name="Gibson D.M."/>
            <person name="Nelson D.R."/>
            <person name="Luo J.G."/>
            <person name="Rep M."/>
            <person name="Liu H."/>
            <person name="Yang S."/>
            <person name="Wang J."/>
            <person name="Krasnoff S.B."/>
            <person name="Xu Y."/>
            <person name="Molnar I."/>
            <person name="Lin M."/>
        </authorList>
    </citation>
    <scope>NUCLEOTIDE SEQUENCE [LARGE SCALE GENOMIC DNA]</scope>
    <source>
        <strain evidence="4 5">ARSEF 6962</strain>
    </source>
</reference>
<feature type="region of interest" description="Disordered" evidence="1">
    <location>
        <begin position="927"/>
        <end position="947"/>
    </location>
</feature>
<protein>
    <submittedName>
        <fullName evidence="4">HEAT repeat protein</fullName>
    </submittedName>
</protein>
<dbReference type="SUPFAM" id="SSF48371">
    <property type="entry name" value="ARM repeat"/>
    <property type="match status" value="1"/>
</dbReference>
<dbReference type="Pfam" id="PF24181">
    <property type="entry name" value="TPR_TTI1_C"/>
    <property type="match status" value="1"/>
</dbReference>
<comment type="caution">
    <text evidence="4">The sequence shown here is derived from an EMBL/GenBank/DDBJ whole genome shotgun (WGS) entry which is preliminary data.</text>
</comment>
<dbReference type="InterPro" id="IPR057567">
    <property type="entry name" value="TPR_TTI1_C"/>
</dbReference>
<keyword evidence="5" id="KW-1185">Reference proteome</keyword>
<dbReference type="FunCoup" id="A0A151GWK9">
    <property type="interactions" value="572"/>
</dbReference>
<evidence type="ECO:0000259" key="3">
    <source>
        <dbReference type="Pfam" id="PF24181"/>
    </source>
</evidence>
<dbReference type="Proteomes" id="UP000076580">
    <property type="component" value="Chromosome 01"/>
</dbReference>
<dbReference type="InterPro" id="IPR016441">
    <property type="entry name" value="Tti1"/>
</dbReference>